<accession>A0A699KCB8</accession>
<dbReference type="PANTHER" id="PTHR31973">
    <property type="entry name" value="POLYPROTEIN, PUTATIVE-RELATED"/>
    <property type="match status" value="1"/>
</dbReference>
<protein>
    <submittedName>
        <fullName evidence="2">Uncharacterized protein</fullName>
    </submittedName>
</protein>
<evidence type="ECO:0000313" key="2">
    <source>
        <dbReference type="EMBL" id="GFA87499.1"/>
    </source>
</evidence>
<name>A0A699KCB8_TANCI</name>
<dbReference type="PANTHER" id="PTHR31973:SF190">
    <property type="entry name" value="MULE TRANSPOSASE DOMAIN-CONTAINING PROTEIN"/>
    <property type="match status" value="1"/>
</dbReference>
<feature type="region of interest" description="Disordered" evidence="1">
    <location>
        <begin position="37"/>
        <end position="82"/>
    </location>
</feature>
<reference evidence="2" key="1">
    <citation type="journal article" date="2019" name="Sci. Rep.">
        <title>Draft genome of Tanacetum cinerariifolium, the natural source of mosquito coil.</title>
        <authorList>
            <person name="Yamashiro T."/>
            <person name="Shiraishi A."/>
            <person name="Satake H."/>
            <person name="Nakayama K."/>
        </authorList>
    </citation>
    <scope>NUCLEOTIDE SEQUENCE</scope>
</reference>
<comment type="caution">
    <text evidence="2">The sequence shown here is derived from an EMBL/GenBank/DDBJ whole genome shotgun (WGS) entry which is preliminary data.</text>
</comment>
<dbReference type="EMBL" id="BKCJ010505159">
    <property type="protein sequence ID" value="GFA87499.1"/>
    <property type="molecule type" value="Genomic_DNA"/>
</dbReference>
<evidence type="ECO:0000256" key="1">
    <source>
        <dbReference type="SAM" id="MobiDB-lite"/>
    </source>
</evidence>
<dbReference type="AlphaFoldDB" id="A0A699KCB8"/>
<organism evidence="2">
    <name type="scientific">Tanacetum cinerariifolium</name>
    <name type="common">Dalmatian daisy</name>
    <name type="synonym">Chrysanthemum cinerariifolium</name>
    <dbReference type="NCBI Taxonomy" id="118510"/>
    <lineage>
        <taxon>Eukaryota</taxon>
        <taxon>Viridiplantae</taxon>
        <taxon>Streptophyta</taxon>
        <taxon>Embryophyta</taxon>
        <taxon>Tracheophyta</taxon>
        <taxon>Spermatophyta</taxon>
        <taxon>Magnoliopsida</taxon>
        <taxon>eudicotyledons</taxon>
        <taxon>Gunneridae</taxon>
        <taxon>Pentapetalae</taxon>
        <taxon>asterids</taxon>
        <taxon>campanulids</taxon>
        <taxon>Asterales</taxon>
        <taxon>Asteraceae</taxon>
        <taxon>Asteroideae</taxon>
        <taxon>Anthemideae</taxon>
        <taxon>Anthemidinae</taxon>
        <taxon>Tanacetum</taxon>
    </lineage>
</organism>
<sequence>MVTRVAVEQRRELHLKKNDKVRVRCICRWKVPQFGCEDGDDDSSSKGVVSSGSKGNGQSKEKGQVSGSKGKSNNKTKASGVKKCTASFLSKSVEESIKPNPKIPLNALKDQLHKQYEVGISKQKIFRAKKMAQERVEGNNTRQYAQLRDYCLELKKAIQTLLLRLR</sequence>
<feature type="compositionally biased region" description="Low complexity" evidence="1">
    <location>
        <begin position="45"/>
        <end position="79"/>
    </location>
</feature>
<gene>
    <name evidence="2" type="ORF">Tci_659471</name>
</gene>
<proteinExistence type="predicted"/>